<name>A0A850R293_9LACO</name>
<dbReference type="FunFam" id="3.40.50.300:FF:000425">
    <property type="entry name" value="Probable ABC transporter, ATP-binding subunit"/>
    <property type="match status" value="1"/>
</dbReference>
<dbReference type="GO" id="GO:0005524">
    <property type="term" value="F:ATP binding"/>
    <property type="evidence" value="ECO:0007669"/>
    <property type="project" value="UniProtKB-KW"/>
</dbReference>
<feature type="domain" description="ABC transporter" evidence="5">
    <location>
        <begin position="2"/>
        <end position="237"/>
    </location>
</feature>
<dbReference type="Gene3D" id="3.40.50.300">
    <property type="entry name" value="P-loop containing nucleotide triphosphate hydrolases"/>
    <property type="match status" value="1"/>
</dbReference>
<gene>
    <name evidence="6" type="ORF">HU830_02955</name>
</gene>
<dbReference type="EC" id="7.6.2.9" evidence="4"/>
<dbReference type="Pfam" id="PF00005">
    <property type="entry name" value="ABC_tran"/>
    <property type="match status" value="1"/>
</dbReference>
<keyword evidence="7" id="KW-1185">Reference proteome</keyword>
<dbReference type="InterPro" id="IPR017871">
    <property type="entry name" value="ABC_transporter-like_CS"/>
</dbReference>
<dbReference type="InterPro" id="IPR051921">
    <property type="entry name" value="ABC_osmolyte_uptake_ATP-bind"/>
</dbReference>
<organism evidence="6 7">
    <name type="scientific">Bombilactobacillus apium</name>
    <dbReference type="NCBI Taxonomy" id="2675299"/>
    <lineage>
        <taxon>Bacteria</taxon>
        <taxon>Bacillati</taxon>
        <taxon>Bacillota</taxon>
        <taxon>Bacilli</taxon>
        <taxon>Lactobacillales</taxon>
        <taxon>Lactobacillaceae</taxon>
        <taxon>Bombilactobacillus</taxon>
    </lineage>
</organism>
<evidence type="ECO:0000313" key="6">
    <source>
        <dbReference type="EMBL" id="NVY96141.1"/>
    </source>
</evidence>
<evidence type="ECO:0000256" key="1">
    <source>
        <dbReference type="ARBA" id="ARBA00022448"/>
    </source>
</evidence>
<dbReference type="GO" id="GO:0016887">
    <property type="term" value="F:ATP hydrolysis activity"/>
    <property type="evidence" value="ECO:0007669"/>
    <property type="project" value="InterPro"/>
</dbReference>
<protein>
    <recommendedName>
        <fullName evidence="4">ABC-type quaternary amine transporter</fullName>
        <ecNumber evidence="4">7.6.2.9</ecNumber>
    </recommendedName>
</protein>
<dbReference type="InterPro" id="IPR003439">
    <property type="entry name" value="ABC_transporter-like_ATP-bd"/>
</dbReference>
<evidence type="ECO:0000256" key="3">
    <source>
        <dbReference type="ARBA" id="ARBA00022840"/>
    </source>
</evidence>
<proteinExistence type="predicted"/>
<evidence type="ECO:0000256" key="2">
    <source>
        <dbReference type="ARBA" id="ARBA00022741"/>
    </source>
</evidence>
<dbReference type="InterPro" id="IPR003593">
    <property type="entry name" value="AAA+_ATPase"/>
</dbReference>
<sequence>MIRFEQLTKRYGKQLALDKINLTIKSHELFVLVGPSGSGKTTLLKMVNRLNTPTTGRVWLDEQDVTKITDVQTLRQQIGYVLQSGALFPNMTVGENAAIQMVAQGLPAPECRQRVAALLEQVGLNPDQFMERMPHELSGGEAQRVGIVRALAPQPKIILMDEPFSALDPLSRQQLQDLLRQLHTKFQTTIIFVTHDMDEALKLADRLAVVHAGHLQQVGTPAEILATPANDFVASFFAQAHSPQHYLQEVLRAGYGQKTNYPGAKILPPTATLSDWSALLVKDPQQVVQVENKQLTARDLWRYLASLAEDQN</sequence>
<dbReference type="PROSITE" id="PS50893">
    <property type="entry name" value="ABC_TRANSPORTER_2"/>
    <property type="match status" value="1"/>
</dbReference>
<keyword evidence="3 6" id="KW-0067">ATP-binding</keyword>
<dbReference type="PANTHER" id="PTHR43869:SF1">
    <property type="entry name" value="GLYCINE BETAINE_PROLINE BETAINE TRANSPORT SYSTEM ATP-BINDING PROTEIN PROV"/>
    <property type="match status" value="1"/>
</dbReference>
<accession>A0A850R293</accession>
<comment type="caution">
    <text evidence="6">The sequence shown here is derived from an EMBL/GenBank/DDBJ whole genome shotgun (WGS) entry which is preliminary data.</text>
</comment>
<dbReference type="SUPFAM" id="SSF52540">
    <property type="entry name" value="P-loop containing nucleoside triphosphate hydrolases"/>
    <property type="match status" value="1"/>
</dbReference>
<dbReference type="PANTHER" id="PTHR43869">
    <property type="entry name" value="GLYCINE BETAINE/PROLINE BETAINE TRANSPORT SYSTEM ATP-BINDING PROTEIN PROV"/>
    <property type="match status" value="1"/>
</dbReference>
<dbReference type="Proteomes" id="UP000563523">
    <property type="component" value="Unassembled WGS sequence"/>
</dbReference>
<dbReference type="PROSITE" id="PS00211">
    <property type="entry name" value="ABC_TRANSPORTER_1"/>
    <property type="match status" value="1"/>
</dbReference>
<dbReference type="InterPro" id="IPR027417">
    <property type="entry name" value="P-loop_NTPase"/>
</dbReference>
<reference evidence="6 7" key="1">
    <citation type="submission" date="2020-06" db="EMBL/GenBank/DDBJ databases">
        <authorList>
            <person name="Kang J."/>
        </authorList>
    </citation>
    <scope>NUCLEOTIDE SEQUENCE [LARGE SCALE GENOMIC DNA]</scope>
    <source>
        <strain evidence="6 7">DCY120</strain>
    </source>
</reference>
<evidence type="ECO:0000313" key="7">
    <source>
        <dbReference type="Proteomes" id="UP000563523"/>
    </source>
</evidence>
<keyword evidence="2" id="KW-0547">Nucleotide-binding</keyword>
<dbReference type="EMBL" id="JABZEC010000002">
    <property type="protein sequence ID" value="NVY96141.1"/>
    <property type="molecule type" value="Genomic_DNA"/>
</dbReference>
<dbReference type="AlphaFoldDB" id="A0A850R293"/>
<evidence type="ECO:0000256" key="4">
    <source>
        <dbReference type="ARBA" id="ARBA00066388"/>
    </source>
</evidence>
<evidence type="ECO:0000259" key="5">
    <source>
        <dbReference type="PROSITE" id="PS50893"/>
    </source>
</evidence>
<dbReference type="GO" id="GO:0015418">
    <property type="term" value="F:ABC-type quaternary ammonium compound transporting activity"/>
    <property type="evidence" value="ECO:0007669"/>
    <property type="project" value="UniProtKB-EC"/>
</dbReference>
<dbReference type="SMART" id="SM00382">
    <property type="entry name" value="AAA"/>
    <property type="match status" value="1"/>
</dbReference>
<keyword evidence="1" id="KW-0813">Transport</keyword>
<dbReference type="RefSeq" id="WP_176942298.1">
    <property type="nucleotide sequence ID" value="NZ_JABZEC010000002.1"/>
</dbReference>